<dbReference type="InterPro" id="IPR027417">
    <property type="entry name" value="P-loop_NTPase"/>
</dbReference>
<evidence type="ECO:0000313" key="1">
    <source>
        <dbReference type="EMBL" id="OGJ04426.1"/>
    </source>
</evidence>
<dbReference type="SUPFAM" id="SSF52540">
    <property type="entry name" value="P-loop containing nucleoside triphosphate hydrolases"/>
    <property type="match status" value="1"/>
</dbReference>
<proteinExistence type="predicted"/>
<reference evidence="1 2" key="1">
    <citation type="journal article" date="2016" name="Nat. Commun.">
        <title>Thousands of microbial genomes shed light on interconnected biogeochemical processes in an aquifer system.</title>
        <authorList>
            <person name="Anantharaman K."/>
            <person name="Brown C.T."/>
            <person name="Hug L.A."/>
            <person name="Sharon I."/>
            <person name="Castelle C.J."/>
            <person name="Probst A.J."/>
            <person name="Thomas B.C."/>
            <person name="Singh A."/>
            <person name="Wilkins M.J."/>
            <person name="Karaoz U."/>
            <person name="Brodie E.L."/>
            <person name="Williams K.H."/>
            <person name="Hubbard S.S."/>
            <person name="Banfield J.F."/>
        </authorList>
    </citation>
    <scope>NUCLEOTIDE SEQUENCE [LARGE SCALE GENOMIC DNA]</scope>
</reference>
<dbReference type="Gene3D" id="3.40.50.300">
    <property type="entry name" value="P-loop containing nucleotide triphosphate hydrolases"/>
    <property type="match status" value="1"/>
</dbReference>
<evidence type="ECO:0008006" key="3">
    <source>
        <dbReference type="Google" id="ProtNLM"/>
    </source>
</evidence>
<dbReference type="AlphaFoldDB" id="A0A1F6YDJ6"/>
<dbReference type="Proteomes" id="UP000176826">
    <property type="component" value="Unassembled WGS sequence"/>
</dbReference>
<sequence length="172" mass="19850">MNKKLNFIFLNGQMGSGKSTITNLLRKNLKRTALLSIEDIRVLLSDFRPSTEDHLLAWKIIYRMCDEYFKNGISVLLEQIVCSEEVVNKFLRLAKKHKCVIGFYHLQATRNILLSRIEKREKDQKPAKNAILKNINKHEKMIYPKAAIIDTSEVSPSEVAKLILNNSKPRVL</sequence>
<name>A0A1F6YDJ6_9BACT</name>
<accession>A0A1F6YDJ6</accession>
<organism evidence="1 2">
    <name type="scientific">Candidatus Nomurabacteria bacterium RIFCSPLOWO2_12_FULL_41_10</name>
    <dbReference type="NCBI Taxonomy" id="1801795"/>
    <lineage>
        <taxon>Bacteria</taxon>
        <taxon>Candidatus Nomuraibacteriota</taxon>
    </lineage>
</organism>
<comment type="caution">
    <text evidence="1">The sequence shown here is derived from an EMBL/GenBank/DDBJ whole genome shotgun (WGS) entry which is preliminary data.</text>
</comment>
<protein>
    <recommendedName>
        <fullName evidence="3">UDP-N-acetylglucosamine kinase</fullName>
    </recommendedName>
</protein>
<dbReference type="EMBL" id="MFVT01000003">
    <property type="protein sequence ID" value="OGJ04426.1"/>
    <property type="molecule type" value="Genomic_DNA"/>
</dbReference>
<evidence type="ECO:0000313" key="2">
    <source>
        <dbReference type="Proteomes" id="UP000176826"/>
    </source>
</evidence>
<dbReference type="Pfam" id="PF13671">
    <property type="entry name" value="AAA_33"/>
    <property type="match status" value="1"/>
</dbReference>
<gene>
    <name evidence="1" type="ORF">A3F97_02970</name>
</gene>